<feature type="domain" description="Exocyst complex component EXOC2/Sec5 N-terminal" evidence="6">
    <location>
        <begin position="54"/>
        <end position="856"/>
    </location>
</feature>
<dbReference type="PANTHER" id="PTHR13043">
    <property type="entry name" value="EXOCYST COMPLEX COMPONENT SEC5"/>
    <property type="match status" value="1"/>
</dbReference>
<dbReference type="InterPro" id="IPR039481">
    <property type="entry name" value="EXOC2/Sec5_N_dom"/>
</dbReference>
<dbReference type="STRING" id="45286.A0A120K143"/>
<dbReference type="Pfam" id="PF15469">
    <property type="entry name" value="Sec5"/>
    <property type="match status" value="1"/>
</dbReference>
<dbReference type="RefSeq" id="XP_017986000.1">
    <property type="nucleotide sequence ID" value="XM_018130511.1"/>
</dbReference>
<dbReference type="GO" id="GO:0000145">
    <property type="term" value="C:exocyst"/>
    <property type="evidence" value="ECO:0007669"/>
    <property type="project" value="UniProtKB-UniRule"/>
</dbReference>
<dbReference type="Proteomes" id="UP000243052">
    <property type="component" value="Chromosome ii"/>
</dbReference>
<evidence type="ECO:0000256" key="5">
    <source>
        <dbReference type="SAM" id="Coils"/>
    </source>
</evidence>
<dbReference type="InterPro" id="IPR029175">
    <property type="entry name" value="EXOC2/Sec5"/>
</dbReference>
<dbReference type="AlphaFoldDB" id="A0A120K143"/>
<gene>
    <name evidence="7" type="ORF">AW171_hschr2535</name>
</gene>
<evidence type="ECO:0000259" key="6">
    <source>
        <dbReference type="Pfam" id="PF15469"/>
    </source>
</evidence>
<accession>A0A120K143</accession>
<dbReference type="EMBL" id="CP014242">
    <property type="protein sequence ID" value="AMD19004.1"/>
    <property type="molecule type" value="Genomic_DNA"/>
</dbReference>
<evidence type="ECO:0000256" key="1">
    <source>
        <dbReference type="ARBA" id="ARBA00010578"/>
    </source>
</evidence>
<comment type="function">
    <text evidence="4">Component of the exocyst complex involved in the docking of exocytic vesicles with fusion sites on the plasma membrane.</text>
</comment>
<evidence type="ECO:0000313" key="8">
    <source>
        <dbReference type="Proteomes" id="UP000243052"/>
    </source>
</evidence>
<feature type="coiled-coil region" evidence="5">
    <location>
        <begin position="102"/>
        <end position="129"/>
    </location>
</feature>
<protein>
    <recommendedName>
        <fullName evidence="4">Exocyst complex component SEC5</fullName>
    </recommendedName>
</protein>
<dbReference type="GO" id="GO:0015031">
    <property type="term" value="P:protein transport"/>
    <property type="evidence" value="ECO:0007669"/>
    <property type="project" value="UniProtKB-KW"/>
</dbReference>
<keyword evidence="5" id="KW-0175">Coiled coil</keyword>
<keyword evidence="8" id="KW-1185">Reference proteome</keyword>
<dbReference type="GO" id="GO:0006893">
    <property type="term" value="P:Golgi to plasma membrane transport"/>
    <property type="evidence" value="ECO:0007669"/>
    <property type="project" value="UniProtKB-UniRule"/>
</dbReference>
<dbReference type="GO" id="GO:0006887">
    <property type="term" value="P:exocytosis"/>
    <property type="evidence" value="ECO:0007669"/>
    <property type="project" value="UniProtKB-KW"/>
</dbReference>
<evidence type="ECO:0000256" key="4">
    <source>
        <dbReference type="RuleBase" id="RU365069"/>
    </source>
</evidence>
<keyword evidence="4" id="KW-0653">Protein transport</keyword>
<organism evidence="7 8">
    <name type="scientific">Eremothecium sinecaudum</name>
    <dbReference type="NCBI Taxonomy" id="45286"/>
    <lineage>
        <taxon>Eukaryota</taxon>
        <taxon>Fungi</taxon>
        <taxon>Dikarya</taxon>
        <taxon>Ascomycota</taxon>
        <taxon>Saccharomycotina</taxon>
        <taxon>Saccharomycetes</taxon>
        <taxon>Saccharomycetales</taxon>
        <taxon>Saccharomycetaceae</taxon>
        <taxon>Eremothecium</taxon>
    </lineage>
</organism>
<keyword evidence="2 4" id="KW-0813">Transport</keyword>
<reference evidence="7 8" key="1">
    <citation type="submission" date="2016-01" db="EMBL/GenBank/DDBJ databases">
        <title>Genome sequence of the yeast Holleya sinecauda.</title>
        <authorList>
            <person name="Dietrich F.S."/>
        </authorList>
    </citation>
    <scope>NUCLEOTIDE SEQUENCE [LARGE SCALE GENOMIC DNA]</scope>
    <source>
        <strain evidence="7 8">ATCC 58844</strain>
    </source>
</reference>
<dbReference type="OrthoDB" id="26242at2759"/>
<name>A0A120K143_9SACH</name>
<evidence type="ECO:0000256" key="3">
    <source>
        <dbReference type="ARBA" id="ARBA00022483"/>
    </source>
</evidence>
<sequence>MSDPNPFAFDDATLRTFYLLRSLNPRTDWKTDTLDIDSTDTQAENNQYNAAHIPDPLNPQISMQKACKGLSLKPEVQYRYLINSNRFNSKLFLRDVHKDDTFEQLSNALDILDASLKEQSEDLKTLVQKNFVRYVRCKSNLDQIYDKFDRRMNGNDNFLDIDHLEDSLRDMARETTIKLKPLMDQATKLQDYKATIRFVQESKELFDLPKKLVDGVNKQDHAKLMFEYRRGMQIHSKLNRNPVVTRVWNEVEAVIDQYREDTWDQLVAPLENQTQEYFLPLMSKLMDLKVEDNPITKWMDTRISHFDSQLTELSQTLMNKILAAKKNILKNSSGDDIELSFYLNMETYSEDESDKSRRNYSLTDSPIVVEMWLLILKYIASISNLCSSFVEFWEHVERFVNNTYQTTLLNEKRKDNIIGLGELSQDEETLLQLSEEEIANKREKGENFVRLVNRVLCDLFLASQESLGNGPAKIKEDGLPSNYGFIPPRCNSLSCLRYLPKIVDPIFKFTTELAQLMITDKSIEILRQLVARVLNRCVGAISSTKLRDMSNSHILEDWEVYTRTAEEQYCITQYPAIVLSFNYYSIRTVRDMLFSYEKLPVLNGVSIVSHPSKQFLMEIEAQQIVSLESVLESILKNATKDKDLPRNSHTILTLSNLQHIKKYTFPEILQYFDEAFESNLSNRKSSIFVLLDKMETSIFGNYISGLKITLKEILEKKFHDINWSKHSSNSFRVGDYIIEALMVLVTVHSECFQLGPQLINQIFKETQIFISKYLFEAFKPYTGNISADGLLQVTVDLQFFQKVLGSHLEKETEVVLTACLQNCMSNDLVKMQTCITETEPIVASNLSRTSVQFASFH</sequence>
<evidence type="ECO:0000313" key="7">
    <source>
        <dbReference type="EMBL" id="AMD19004.1"/>
    </source>
</evidence>
<comment type="similarity">
    <text evidence="1 4">Belongs to the SEC5 family.</text>
</comment>
<dbReference type="PANTHER" id="PTHR13043:SF1">
    <property type="entry name" value="EXOCYST COMPLEX COMPONENT 2"/>
    <property type="match status" value="1"/>
</dbReference>
<proteinExistence type="inferred from homology"/>
<keyword evidence="3 4" id="KW-0268">Exocytosis</keyword>
<comment type="subunit">
    <text evidence="4">Component of the exocyst complex.</text>
</comment>
<evidence type="ECO:0000256" key="2">
    <source>
        <dbReference type="ARBA" id="ARBA00022448"/>
    </source>
</evidence>
<dbReference type="GeneID" id="28722206"/>